<dbReference type="PANTHER" id="PTHR24020:SF20">
    <property type="entry name" value="PH DOMAIN-CONTAINING PROTEIN"/>
    <property type="match status" value="1"/>
</dbReference>
<dbReference type="InterPro" id="IPR036465">
    <property type="entry name" value="vWFA_dom_sf"/>
</dbReference>
<evidence type="ECO:0000313" key="4">
    <source>
        <dbReference type="Proteomes" id="UP000001593"/>
    </source>
</evidence>
<evidence type="ECO:0000313" key="3">
    <source>
        <dbReference type="EMBL" id="EDO36208.1"/>
    </source>
</evidence>
<evidence type="ECO:0000259" key="2">
    <source>
        <dbReference type="PROSITE" id="PS50234"/>
    </source>
</evidence>
<sequence>MSYGGAHQILSGQREFKAGERTPCTTTRESEAPKGTHGLSHGLLSTLRITVCVIRAVVVFRECTGTSAQGLSKRQGLRPSEDFVARLRTSAKMTPDVSPLHISVIEFYPMTSFPGGCPIPIDLALVLDSSGSIGRRNWVKVKRFAKDVIDYYDVSEKGTHIGNTPRYALFYARTSSFPQPPLVEEL</sequence>
<gene>
    <name evidence="3" type="ORF">NEMVEDRAFT_v1g213153</name>
</gene>
<protein>
    <recommendedName>
        <fullName evidence="2">VWFA domain-containing protein</fullName>
    </recommendedName>
</protein>
<name>A7SJB8_NEMVE</name>
<dbReference type="InParanoid" id="A7SJB8"/>
<dbReference type="InterPro" id="IPR002035">
    <property type="entry name" value="VWF_A"/>
</dbReference>
<evidence type="ECO:0000256" key="1">
    <source>
        <dbReference type="SAM" id="MobiDB-lite"/>
    </source>
</evidence>
<dbReference type="Pfam" id="PF00092">
    <property type="entry name" value="VWA"/>
    <property type="match status" value="1"/>
</dbReference>
<dbReference type="InterPro" id="IPR050525">
    <property type="entry name" value="ECM_Assembly_Org"/>
</dbReference>
<dbReference type="EMBL" id="DS469676">
    <property type="protein sequence ID" value="EDO36208.1"/>
    <property type="molecule type" value="Genomic_DNA"/>
</dbReference>
<dbReference type="Proteomes" id="UP000001593">
    <property type="component" value="Unassembled WGS sequence"/>
</dbReference>
<organism evidence="3 4">
    <name type="scientific">Nematostella vectensis</name>
    <name type="common">Starlet sea anemone</name>
    <dbReference type="NCBI Taxonomy" id="45351"/>
    <lineage>
        <taxon>Eukaryota</taxon>
        <taxon>Metazoa</taxon>
        <taxon>Cnidaria</taxon>
        <taxon>Anthozoa</taxon>
        <taxon>Hexacorallia</taxon>
        <taxon>Actiniaria</taxon>
        <taxon>Edwardsiidae</taxon>
        <taxon>Nematostella</taxon>
    </lineage>
</organism>
<dbReference type="PROSITE" id="PS50234">
    <property type="entry name" value="VWFA"/>
    <property type="match status" value="1"/>
</dbReference>
<proteinExistence type="predicted"/>
<feature type="region of interest" description="Disordered" evidence="1">
    <location>
        <begin position="12"/>
        <end position="37"/>
    </location>
</feature>
<dbReference type="Gene3D" id="3.40.50.410">
    <property type="entry name" value="von Willebrand factor, type A domain"/>
    <property type="match status" value="1"/>
</dbReference>
<dbReference type="AlphaFoldDB" id="A7SJB8"/>
<accession>A7SJB8</accession>
<keyword evidence="4" id="KW-1185">Reference proteome</keyword>
<dbReference type="PANTHER" id="PTHR24020">
    <property type="entry name" value="COLLAGEN ALPHA"/>
    <property type="match status" value="1"/>
</dbReference>
<dbReference type="HOGENOM" id="CLU_1456091_0_0_1"/>
<feature type="domain" description="VWFA" evidence="2">
    <location>
        <begin position="122"/>
        <end position="162"/>
    </location>
</feature>
<reference evidence="3 4" key="1">
    <citation type="journal article" date="2007" name="Science">
        <title>Sea anemone genome reveals ancestral eumetazoan gene repertoire and genomic organization.</title>
        <authorList>
            <person name="Putnam N.H."/>
            <person name="Srivastava M."/>
            <person name="Hellsten U."/>
            <person name="Dirks B."/>
            <person name="Chapman J."/>
            <person name="Salamov A."/>
            <person name="Terry A."/>
            <person name="Shapiro H."/>
            <person name="Lindquist E."/>
            <person name="Kapitonov V.V."/>
            <person name="Jurka J."/>
            <person name="Genikhovich G."/>
            <person name="Grigoriev I.V."/>
            <person name="Lucas S.M."/>
            <person name="Steele R.E."/>
            <person name="Finnerty J.R."/>
            <person name="Technau U."/>
            <person name="Martindale M.Q."/>
            <person name="Rokhsar D.S."/>
        </authorList>
    </citation>
    <scope>NUCLEOTIDE SEQUENCE [LARGE SCALE GENOMIC DNA]</scope>
    <source>
        <strain evidence="4">CH2 X CH6</strain>
    </source>
</reference>
<dbReference type="SUPFAM" id="SSF53300">
    <property type="entry name" value="vWA-like"/>
    <property type="match status" value="1"/>
</dbReference>